<dbReference type="InterPro" id="IPR000843">
    <property type="entry name" value="HTH_LacI"/>
</dbReference>
<keyword evidence="2" id="KW-0805">Transcription regulation</keyword>
<dbReference type="GO" id="GO:0000976">
    <property type="term" value="F:transcription cis-regulatory region binding"/>
    <property type="evidence" value="ECO:0007669"/>
    <property type="project" value="TreeGrafter"/>
</dbReference>
<dbReference type="PROSITE" id="PS50932">
    <property type="entry name" value="HTH_LACI_2"/>
    <property type="match status" value="1"/>
</dbReference>
<reference evidence="6 7" key="1">
    <citation type="journal article" date="2005" name="Int. J. Syst. Evol. Microbiol.">
        <title>Bacillus litoralis sp. nov., isolated from a tidal flat of the Yellow Sea in Korea.</title>
        <authorList>
            <person name="Yoon J.H."/>
            <person name="Oh T.K."/>
        </authorList>
    </citation>
    <scope>NUCLEOTIDE SEQUENCE [LARGE SCALE GENOMIC DNA]</scope>
    <source>
        <strain evidence="6 7">SW-211</strain>
    </source>
</reference>
<dbReference type="Pfam" id="PF13377">
    <property type="entry name" value="Peripla_BP_3"/>
    <property type="match status" value="1"/>
</dbReference>
<dbReference type="CDD" id="cd01392">
    <property type="entry name" value="HTH_LacI"/>
    <property type="match status" value="1"/>
</dbReference>
<dbReference type="SUPFAM" id="SSF53822">
    <property type="entry name" value="Periplasmic binding protein-like I"/>
    <property type="match status" value="1"/>
</dbReference>
<dbReference type="OrthoDB" id="9796186at2"/>
<evidence type="ECO:0000256" key="4">
    <source>
        <dbReference type="ARBA" id="ARBA00023163"/>
    </source>
</evidence>
<dbReference type="AlphaFoldDB" id="A0A5C6W3P4"/>
<sequence>MVKMRDVAKLANVSVATVSRVLHNPETVKEATRNKVLSVIDEVNYKPNMLARQFRRNETNIILVVVPSIINTVFSGIIEGIEYEAASHGYRVLLGNTNRKVENEYNLVDLLKKRQTDGMILLSERMDPNYIKSLSEEYPLVLATAYIEGLKVPSVSIDNVSSSREAVEHLISLGHREIAHITGPLQFAISKGRYSGYRQALMQNNIEVRNMLVQEGDFTFESGYNQMLKLMAIEKTPTAIFAANDEMAMGAVKAAKELGLDVPKDIAVVGFDNITFSSKFDPAITTVAQPLFEMGQKSMKLLLQQIQGKPILKSQYILECELLVRDSCGGKIKEKVMNEEIST</sequence>
<evidence type="ECO:0000256" key="1">
    <source>
        <dbReference type="ARBA" id="ARBA00022491"/>
    </source>
</evidence>
<dbReference type="Proteomes" id="UP000321363">
    <property type="component" value="Unassembled WGS sequence"/>
</dbReference>
<dbReference type="Gene3D" id="3.40.50.2300">
    <property type="match status" value="2"/>
</dbReference>
<evidence type="ECO:0000256" key="2">
    <source>
        <dbReference type="ARBA" id="ARBA00023015"/>
    </source>
</evidence>
<proteinExistence type="predicted"/>
<gene>
    <name evidence="6" type="ORF">FS935_11365</name>
</gene>
<dbReference type="SUPFAM" id="SSF47413">
    <property type="entry name" value="lambda repressor-like DNA-binding domains"/>
    <property type="match status" value="1"/>
</dbReference>
<dbReference type="InterPro" id="IPR046335">
    <property type="entry name" value="LacI/GalR-like_sensor"/>
</dbReference>
<comment type="caution">
    <text evidence="6">The sequence shown here is derived from an EMBL/GenBank/DDBJ whole genome shotgun (WGS) entry which is preliminary data.</text>
</comment>
<dbReference type="GO" id="GO:0003700">
    <property type="term" value="F:DNA-binding transcription factor activity"/>
    <property type="evidence" value="ECO:0007669"/>
    <property type="project" value="TreeGrafter"/>
</dbReference>
<evidence type="ECO:0000256" key="3">
    <source>
        <dbReference type="ARBA" id="ARBA00023125"/>
    </source>
</evidence>
<dbReference type="Pfam" id="PF00356">
    <property type="entry name" value="LacI"/>
    <property type="match status" value="1"/>
</dbReference>
<dbReference type="Gene3D" id="1.10.260.40">
    <property type="entry name" value="lambda repressor-like DNA-binding domains"/>
    <property type="match status" value="1"/>
</dbReference>
<evidence type="ECO:0000259" key="5">
    <source>
        <dbReference type="PROSITE" id="PS50932"/>
    </source>
</evidence>
<dbReference type="SMART" id="SM00354">
    <property type="entry name" value="HTH_LACI"/>
    <property type="match status" value="1"/>
</dbReference>
<feature type="domain" description="HTH lacI-type" evidence="5">
    <location>
        <begin position="2"/>
        <end position="56"/>
    </location>
</feature>
<name>A0A5C6W3P4_9BACI</name>
<dbReference type="InterPro" id="IPR010982">
    <property type="entry name" value="Lambda_DNA-bd_dom_sf"/>
</dbReference>
<protein>
    <submittedName>
        <fullName evidence="6">LacI family transcriptional regulator</fullName>
    </submittedName>
</protein>
<keyword evidence="1" id="KW-0678">Repressor</keyword>
<keyword evidence="4" id="KW-0804">Transcription</keyword>
<dbReference type="PANTHER" id="PTHR30146">
    <property type="entry name" value="LACI-RELATED TRANSCRIPTIONAL REPRESSOR"/>
    <property type="match status" value="1"/>
</dbReference>
<dbReference type="PROSITE" id="PS00356">
    <property type="entry name" value="HTH_LACI_1"/>
    <property type="match status" value="1"/>
</dbReference>
<evidence type="ECO:0000313" key="7">
    <source>
        <dbReference type="Proteomes" id="UP000321363"/>
    </source>
</evidence>
<dbReference type="RefSeq" id="WP_146948632.1">
    <property type="nucleotide sequence ID" value="NZ_VOQF01000006.1"/>
</dbReference>
<dbReference type="PANTHER" id="PTHR30146:SF151">
    <property type="entry name" value="HTH-TYPE TRANSCRIPTIONAL REPRESSOR CYTR"/>
    <property type="match status" value="1"/>
</dbReference>
<keyword evidence="3" id="KW-0238">DNA-binding</keyword>
<dbReference type="InterPro" id="IPR028082">
    <property type="entry name" value="Peripla_BP_I"/>
</dbReference>
<organism evidence="6 7">
    <name type="scientific">Metabacillus litoralis</name>
    <dbReference type="NCBI Taxonomy" id="152268"/>
    <lineage>
        <taxon>Bacteria</taxon>
        <taxon>Bacillati</taxon>
        <taxon>Bacillota</taxon>
        <taxon>Bacilli</taxon>
        <taxon>Bacillales</taxon>
        <taxon>Bacillaceae</taxon>
        <taxon>Metabacillus</taxon>
    </lineage>
</organism>
<evidence type="ECO:0000313" key="6">
    <source>
        <dbReference type="EMBL" id="TXC90513.1"/>
    </source>
</evidence>
<dbReference type="EMBL" id="VOQF01000006">
    <property type="protein sequence ID" value="TXC90513.1"/>
    <property type="molecule type" value="Genomic_DNA"/>
</dbReference>
<keyword evidence="7" id="KW-1185">Reference proteome</keyword>
<accession>A0A5C6W3P4</accession>
<dbReference type="CDD" id="cd06284">
    <property type="entry name" value="PBP1_LacI-like"/>
    <property type="match status" value="1"/>
</dbReference>